<gene>
    <name evidence="3" type="ORF">HCA69_00775</name>
</gene>
<name>A0A7X0Y1U2_9LIST</name>
<evidence type="ECO:0000256" key="2">
    <source>
        <dbReference type="SAM" id="Phobius"/>
    </source>
</evidence>
<accession>A0A7X0Y1U2</accession>
<keyword evidence="2" id="KW-0472">Membrane</keyword>
<feature type="transmembrane region" description="Helical" evidence="2">
    <location>
        <begin position="7"/>
        <end position="29"/>
    </location>
</feature>
<reference evidence="3 4" key="1">
    <citation type="submission" date="2020-03" db="EMBL/GenBank/DDBJ databases">
        <title>Soil Listeria distribution.</title>
        <authorList>
            <person name="Liao J."/>
            <person name="Wiedmann M."/>
        </authorList>
    </citation>
    <scope>NUCLEOTIDE SEQUENCE [LARGE SCALE GENOMIC DNA]</scope>
    <source>
        <strain evidence="3 4">FSL L7-0741</strain>
    </source>
</reference>
<protein>
    <submittedName>
        <fullName evidence="3">Uncharacterized protein</fullName>
    </submittedName>
</protein>
<dbReference type="EMBL" id="JAARWN010000001">
    <property type="protein sequence ID" value="MBC1934877.1"/>
    <property type="molecule type" value="Genomic_DNA"/>
</dbReference>
<sequence>MNNKKNIVLRYFFVIGVYAIALFVGSMVFFKCIPLTYHIKGYNDVLTSIISFSAIIIGFYTAMYGILLTLKNSDILQRFKFYKIEGIFKFQLYESLVFAFLILIASITMQVARNYATLFSEICFSLWVAFLIVFSISTFRSLSLLLRIMFNDSKVPKETKGSISEEEKDHKLKDFNSKR</sequence>
<dbReference type="RefSeq" id="WP_185525212.1">
    <property type="nucleotide sequence ID" value="NZ_JAARWN010000001.1"/>
</dbReference>
<keyword evidence="2" id="KW-1133">Transmembrane helix</keyword>
<proteinExistence type="predicted"/>
<evidence type="ECO:0000313" key="3">
    <source>
        <dbReference type="EMBL" id="MBC1934877.1"/>
    </source>
</evidence>
<dbReference type="AlphaFoldDB" id="A0A7X0Y1U2"/>
<feature type="transmembrane region" description="Helical" evidence="2">
    <location>
        <begin position="124"/>
        <end position="150"/>
    </location>
</feature>
<comment type="caution">
    <text evidence="3">The sequence shown here is derived from an EMBL/GenBank/DDBJ whole genome shotgun (WGS) entry which is preliminary data.</text>
</comment>
<evidence type="ECO:0000313" key="4">
    <source>
        <dbReference type="Proteomes" id="UP000535908"/>
    </source>
</evidence>
<feature type="region of interest" description="Disordered" evidence="1">
    <location>
        <begin position="157"/>
        <end position="179"/>
    </location>
</feature>
<evidence type="ECO:0000256" key="1">
    <source>
        <dbReference type="SAM" id="MobiDB-lite"/>
    </source>
</evidence>
<organism evidence="3 4">
    <name type="scientific">Listeria grandensis</name>
    <dbReference type="NCBI Taxonomy" id="1494963"/>
    <lineage>
        <taxon>Bacteria</taxon>
        <taxon>Bacillati</taxon>
        <taxon>Bacillota</taxon>
        <taxon>Bacilli</taxon>
        <taxon>Bacillales</taxon>
        <taxon>Listeriaceae</taxon>
        <taxon>Listeria</taxon>
    </lineage>
</organism>
<feature type="transmembrane region" description="Helical" evidence="2">
    <location>
        <begin position="91"/>
        <end position="112"/>
    </location>
</feature>
<feature type="transmembrane region" description="Helical" evidence="2">
    <location>
        <begin position="49"/>
        <end position="70"/>
    </location>
</feature>
<keyword evidence="2" id="KW-0812">Transmembrane</keyword>
<dbReference type="Proteomes" id="UP000535908">
    <property type="component" value="Unassembled WGS sequence"/>
</dbReference>